<dbReference type="Pfam" id="PF20150">
    <property type="entry name" value="2EXR"/>
    <property type="match status" value="1"/>
</dbReference>
<dbReference type="PANTHER" id="PTHR35910">
    <property type="entry name" value="2EXR DOMAIN-CONTAINING PROTEIN"/>
    <property type="match status" value="1"/>
</dbReference>
<accession>A0AAN6P755</accession>
<dbReference type="EMBL" id="MU854560">
    <property type="protein sequence ID" value="KAK4032988.1"/>
    <property type="molecule type" value="Genomic_DNA"/>
</dbReference>
<feature type="domain" description="2EXR" evidence="1">
    <location>
        <begin position="5"/>
        <end position="101"/>
    </location>
</feature>
<organism evidence="2 3">
    <name type="scientific">Parachaetomium inaequale</name>
    <dbReference type="NCBI Taxonomy" id="2588326"/>
    <lineage>
        <taxon>Eukaryota</taxon>
        <taxon>Fungi</taxon>
        <taxon>Dikarya</taxon>
        <taxon>Ascomycota</taxon>
        <taxon>Pezizomycotina</taxon>
        <taxon>Sordariomycetes</taxon>
        <taxon>Sordariomycetidae</taxon>
        <taxon>Sordariales</taxon>
        <taxon>Chaetomiaceae</taxon>
        <taxon>Parachaetomium</taxon>
    </lineage>
</organism>
<evidence type="ECO:0000313" key="2">
    <source>
        <dbReference type="EMBL" id="KAK4032988.1"/>
    </source>
</evidence>
<dbReference type="InterPro" id="IPR045518">
    <property type="entry name" value="2EXR"/>
</dbReference>
<proteinExistence type="predicted"/>
<name>A0AAN6P755_9PEZI</name>
<comment type="caution">
    <text evidence="2">The sequence shown here is derived from an EMBL/GenBank/DDBJ whole genome shotgun (WGS) entry which is preliminary data.</text>
</comment>
<dbReference type="Proteomes" id="UP001303115">
    <property type="component" value="Unassembled WGS sequence"/>
</dbReference>
<reference evidence="3" key="1">
    <citation type="journal article" date="2023" name="Mol. Phylogenet. Evol.">
        <title>Genome-scale phylogeny and comparative genomics of the fungal order Sordariales.</title>
        <authorList>
            <person name="Hensen N."/>
            <person name="Bonometti L."/>
            <person name="Westerberg I."/>
            <person name="Brannstrom I.O."/>
            <person name="Guillou S."/>
            <person name="Cros-Aarteil S."/>
            <person name="Calhoun S."/>
            <person name="Haridas S."/>
            <person name="Kuo A."/>
            <person name="Mondo S."/>
            <person name="Pangilinan J."/>
            <person name="Riley R."/>
            <person name="LaButti K."/>
            <person name="Andreopoulos B."/>
            <person name="Lipzen A."/>
            <person name="Chen C."/>
            <person name="Yan M."/>
            <person name="Daum C."/>
            <person name="Ng V."/>
            <person name="Clum A."/>
            <person name="Steindorff A."/>
            <person name="Ohm R.A."/>
            <person name="Martin F."/>
            <person name="Silar P."/>
            <person name="Natvig D.O."/>
            <person name="Lalanne C."/>
            <person name="Gautier V."/>
            <person name="Ament-Velasquez S.L."/>
            <person name="Kruys A."/>
            <person name="Hutchinson M.I."/>
            <person name="Powell A.J."/>
            <person name="Barry K."/>
            <person name="Miller A.N."/>
            <person name="Grigoriev I.V."/>
            <person name="Debuchy R."/>
            <person name="Gladieux P."/>
            <person name="Hiltunen Thoren M."/>
            <person name="Johannesson H."/>
        </authorList>
    </citation>
    <scope>NUCLEOTIDE SEQUENCE [LARGE SCALE GENOMIC DNA]</scope>
    <source>
        <strain evidence="3">CBS 284.82</strain>
    </source>
</reference>
<sequence>MAPAFSLFQNLPLELRQLIWYLAIPDDEPEVCILQKENLEQQGQDNTPEPMTVDTAFPALMHACYESRNFVLRHSGLRFRCSPKARCEVPFRSFRPELDTLFWYQDQLPDLLGPRYTASQRCWLSELRHLAIASSGAYDGDHTETCIMSYCPKLRTFSVVFADSTDNTWACRVVKPEGRYKLQRIYPDRAEALMVLSEAHDDWITLKRFLLDFCGMLNTHAEYMSELPETWTGQENLLCFAQTFVEWSRGEWAEPGRTVGRPRWNYLE</sequence>
<keyword evidence="3" id="KW-1185">Reference proteome</keyword>
<evidence type="ECO:0000313" key="3">
    <source>
        <dbReference type="Proteomes" id="UP001303115"/>
    </source>
</evidence>
<dbReference type="PANTHER" id="PTHR35910:SF6">
    <property type="entry name" value="2EXR DOMAIN-CONTAINING PROTEIN"/>
    <property type="match status" value="1"/>
</dbReference>
<dbReference type="AlphaFoldDB" id="A0AAN6P755"/>
<gene>
    <name evidence="2" type="ORF">C8A01DRAFT_20024</name>
</gene>
<evidence type="ECO:0000259" key="1">
    <source>
        <dbReference type="Pfam" id="PF20150"/>
    </source>
</evidence>
<protein>
    <recommendedName>
        <fullName evidence="1">2EXR domain-containing protein</fullName>
    </recommendedName>
</protein>